<evidence type="ECO:0000256" key="5">
    <source>
        <dbReference type="ARBA" id="ARBA00022741"/>
    </source>
</evidence>
<name>A0A8K1CQV6_PYTOL</name>
<dbReference type="PROSITE" id="PS50929">
    <property type="entry name" value="ABC_TM1F"/>
    <property type="match status" value="1"/>
</dbReference>
<keyword evidence="6" id="KW-0067">ATP-binding</keyword>
<comment type="caution">
    <text evidence="11">The sequence shown here is derived from an EMBL/GenBank/DDBJ whole genome shotgun (WGS) entry which is preliminary data.</text>
</comment>
<evidence type="ECO:0000256" key="7">
    <source>
        <dbReference type="ARBA" id="ARBA00022989"/>
    </source>
</evidence>
<dbReference type="OrthoDB" id="74382at2759"/>
<dbReference type="PANTHER" id="PTHR24223:SF443">
    <property type="entry name" value="MULTIDRUG-RESISTANCE LIKE PROTEIN 1, ISOFORM I"/>
    <property type="match status" value="1"/>
</dbReference>
<keyword evidence="2" id="KW-0813">Transport</keyword>
<keyword evidence="7 9" id="KW-1133">Transmembrane helix</keyword>
<dbReference type="GO" id="GO:0016020">
    <property type="term" value="C:membrane"/>
    <property type="evidence" value="ECO:0007669"/>
    <property type="project" value="InterPro"/>
</dbReference>
<dbReference type="InterPro" id="IPR050173">
    <property type="entry name" value="ABC_transporter_C-like"/>
</dbReference>
<feature type="transmembrane region" description="Helical" evidence="9">
    <location>
        <begin position="92"/>
        <end position="113"/>
    </location>
</feature>
<keyword evidence="5" id="KW-0547">Nucleotide-binding</keyword>
<keyword evidence="12" id="KW-1185">Reference proteome</keyword>
<dbReference type="Gene3D" id="1.20.1560.10">
    <property type="entry name" value="ABC transporter type 1, transmembrane domain"/>
    <property type="match status" value="1"/>
</dbReference>
<dbReference type="Proteomes" id="UP000794436">
    <property type="component" value="Unassembled WGS sequence"/>
</dbReference>
<organism evidence="11 12">
    <name type="scientific">Pythium oligandrum</name>
    <name type="common">Mycoparasitic fungus</name>
    <dbReference type="NCBI Taxonomy" id="41045"/>
    <lineage>
        <taxon>Eukaryota</taxon>
        <taxon>Sar</taxon>
        <taxon>Stramenopiles</taxon>
        <taxon>Oomycota</taxon>
        <taxon>Peronosporomycetes</taxon>
        <taxon>Pythiales</taxon>
        <taxon>Pythiaceae</taxon>
        <taxon>Pythium</taxon>
    </lineage>
</organism>
<keyword evidence="3 9" id="KW-0812">Transmembrane</keyword>
<dbReference type="SUPFAM" id="SSF90123">
    <property type="entry name" value="ABC transporter transmembrane region"/>
    <property type="match status" value="1"/>
</dbReference>
<proteinExistence type="predicted"/>
<reference evidence="11" key="1">
    <citation type="submission" date="2019-03" db="EMBL/GenBank/DDBJ databases">
        <title>Long read genome sequence of the mycoparasitic Pythium oligandrum ATCC 38472 isolated from sugarbeet rhizosphere.</title>
        <authorList>
            <person name="Gaulin E."/>
        </authorList>
    </citation>
    <scope>NUCLEOTIDE SEQUENCE</scope>
    <source>
        <strain evidence="11">ATCC 38472_TT</strain>
    </source>
</reference>
<feature type="transmembrane region" description="Helical" evidence="9">
    <location>
        <begin position="266"/>
        <end position="287"/>
    </location>
</feature>
<evidence type="ECO:0000313" key="11">
    <source>
        <dbReference type="EMBL" id="TMW67016.1"/>
    </source>
</evidence>
<evidence type="ECO:0000256" key="2">
    <source>
        <dbReference type="ARBA" id="ARBA00022448"/>
    </source>
</evidence>
<feature type="domain" description="ABC transmembrane type-1" evidence="10">
    <location>
        <begin position="87"/>
        <end position="294"/>
    </location>
</feature>
<accession>A0A8K1CQV6</accession>
<sequence>MASPLLSKSPRKQGYGALQENAAINKTGPATASFLSRMLFSYANPMMEMGNKRQLNNEDLWGLDGENKTSEAYAKYKVNFDRCNGSVTRAMIYTNLVIWLGAFFISKLANTFVAGQMDFYLELIALRLTVSMKALLFEKAMRRSTQNKNDPDAVEMVNLFTSDVSSLLSAAYRVNKLWVLPLQVAVVVYMLYWVIGLAAFAGLAAIGLSMYSSFLIARLSGRAFKDVSIKKDARMKAIKEVFGAIQVVKLNAWELKFAEKIRLLRALELSAVARYVYISALSIFVLWSSHLSSQ</sequence>
<dbReference type="EMBL" id="SPLM01000006">
    <property type="protein sequence ID" value="TMW67016.1"/>
    <property type="molecule type" value="Genomic_DNA"/>
</dbReference>
<evidence type="ECO:0000256" key="9">
    <source>
        <dbReference type="SAM" id="Phobius"/>
    </source>
</evidence>
<dbReference type="PANTHER" id="PTHR24223">
    <property type="entry name" value="ATP-BINDING CASSETTE SUB-FAMILY C"/>
    <property type="match status" value="1"/>
</dbReference>
<evidence type="ECO:0000256" key="4">
    <source>
        <dbReference type="ARBA" id="ARBA00022737"/>
    </source>
</evidence>
<evidence type="ECO:0000256" key="6">
    <source>
        <dbReference type="ARBA" id="ARBA00022840"/>
    </source>
</evidence>
<gene>
    <name evidence="11" type="ORF">Poli38472_012132</name>
</gene>
<evidence type="ECO:0000313" key="12">
    <source>
        <dbReference type="Proteomes" id="UP000794436"/>
    </source>
</evidence>
<dbReference type="AlphaFoldDB" id="A0A8K1CQV6"/>
<keyword evidence="8 9" id="KW-0472">Membrane</keyword>
<comment type="subcellular location">
    <subcellularLocation>
        <location evidence="1">Endomembrane system</location>
        <topology evidence="1">Multi-pass membrane protein</topology>
    </subcellularLocation>
</comment>
<evidence type="ECO:0000256" key="3">
    <source>
        <dbReference type="ARBA" id="ARBA00022692"/>
    </source>
</evidence>
<keyword evidence="4" id="KW-0677">Repeat</keyword>
<dbReference type="InterPro" id="IPR036640">
    <property type="entry name" value="ABC1_TM_sf"/>
</dbReference>
<dbReference type="GO" id="GO:0012505">
    <property type="term" value="C:endomembrane system"/>
    <property type="evidence" value="ECO:0007669"/>
    <property type="project" value="UniProtKB-SubCell"/>
</dbReference>
<evidence type="ECO:0000259" key="10">
    <source>
        <dbReference type="PROSITE" id="PS50929"/>
    </source>
</evidence>
<evidence type="ECO:0000256" key="1">
    <source>
        <dbReference type="ARBA" id="ARBA00004127"/>
    </source>
</evidence>
<dbReference type="GO" id="GO:0005524">
    <property type="term" value="F:ATP binding"/>
    <property type="evidence" value="ECO:0007669"/>
    <property type="project" value="UniProtKB-KW"/>
</dbReference>
<dbReference type="Pfam" id="PF00664">
    <property type="entry name" value="ABC_membrane"/>
    <property type="match status" value="1"/>
</dbReference>
<protein>
    <recommendedName>
        <fullName evidence="10">ABC transmembrane type-1 domain-containing protein</fullName>
    </recommendedName>
</protein>
<evidence type="ECO:0000256" key="8">
    <source>
        <dbReference type="ARBA" id="ARBA00023136"/>
    </source>
</evidence>
<dbReference type="InterPro" id="IPR011527">
    <property type="entry name" value="ABC1_TM_dom"/>
</dbReference>
<dbReference type="GO" id="GO:0140359">
    <property type="term" value="F:ABC-type transporter activity"/>
    <property type="evidence" value="ECO:0007669"/>
    <property type="project" value="InterPro"/>
</dbReference>